<dbReference type="InterPro" id="IPR011338">
    <property type="entry name" value="BamHI/BglII/BstY"/>
</dbReference>
<dbReference type="GO" id="GO:0009036">
    <property type="term" value="F:type II site-specific deoxyribonuclease activity"/>
    <property type="evidence" value="ECO:0007669"/>
    <property type="project" value="InterPro"/>
</dbReference>
<organism evidence="1 2">
    <name type="scientific">Fontibacillus solani</name>
    <dbReference type="NCBI Taxonomy" id="1572857"/>
    <lineage>
        <taxon>Bacteria</taxon>
        <taxon>Bacillati</taxon>
        <taxon>Bacillota</taxon>
        <taxon>Bacilli</taxon>
        <taxon>Bacillales</taxon>
        <taxon>Paenibacillaceae</taxon>
        <taxon>Fontibacillus</taxon>
    </lineage>
</organism>
<evidence type="ECO:0000313" key="1">
    <source>
        <dbReference type="EMBL" id="MBA9085985.1"/>
    </source>
</evidence>
<dbReference type="GO" id="GO:0009307">
    <property type="term" value="P:DNA restriction-modification system"/>
    <property type="evidence" value="ECO:0007669"/>
    <property type="project" value="InterPro"/>
</dbReference>
<gene>
    <name evidence="1" type="ORF">FHR92_002457</name>
</gene>
<evidence type="ECO:0000313" key="2">
    <source>
        <dbReference type="Proteomes" id="UP000567067"/>
    </source>
</evidence>
<comment type="caution">
    <text evidence="1">The sequence shown here is derived from an EMBL/GenBank/DDBJ whole genome shotgun (WGS) entry which is preliminary data.</text>
</comment>
<accession>A0A7W3XRZ1</accession>
<reference evidence="1 2" key="1">
    <citation type="submission" date="2020-08" db="EMBL/GenBank/DDBJ databases">
        <title>Genomic Encyclopedia of Type Strains, Phase III (KMG-III): the genomes of soil and plant-associated and newly described type strains.</title>
        <authorList>
            <person name="Whitman W."/>
        </authorList>
    </citation>
    <scope>NUCLEOTIDE SEQUENCE [LARGE SCALE GENOMIC DNA]</scope>
    <source>
        <strain evidence="1 2">CECT 8693</strain>
    </source>
</reference>
<dbReference type="InterPro" id="IPR015278">
    <property type="entry name" value="BglII-like"/>
</dbReference>
<dbReference type="Proteomes" id="UP000567067">
    <property type="component" value="Unassembled WGS sequence"/>
</dbReference>
<name>A0A7W3XRZ1_9BACL</name>
<proteinExistence type="predicted"/>
<dbReference type="AlphaFoldDB" id="A0A7W3XRZ1"/>
<dbReference type="EMBL" id="JACJIP010000014">
    <property type="protein sequence ID" value="MBA9085985.1"/>
    <property type="molecule type" value="Genomic_DNA"/>
</dbReference>
<dbReference type="Gene3D" id="3.40.91.20">
    <property type="match status" value="1"/>
</dbReference>
<evidence type="ECO:0008006" key="3">
    <source>
        <dbReference type="Google" id="ProtNLM"/>
    </source>
</evidence>
<dbReference type="GO" id="GO:0003677">
    <property type="term" value="F:DNA binding"/>
    <property type="evidence" value="ECO:0007669"/>
    <property type="project" value="InterPro"/>
</dbReference>
<protein>
    <recommendedName>
        <fullName evidence="3">Restriction endonuclease</fullName>
    </recommendedName>
</protein>
<keyword evidence="2" id="KW-1185">Reference proteome</keyword>
<dbReference type="GO" id="GO:0000287">
    <property type="term" value="F:magnesium ion binding"/>
    <property type="evidence" value="ECO:0007669"/>
    <property type="project" value="InterPro"/>
</dbReference>
<sequence length="151" mass="16729">MRLAISSHHYGDRAVPSEVSEPIISALEGAEFEISKGSATRLRKIILGLLFNLGWSDKTRINSNNDITITSMKGDIGLCLQTGNVSRFYADILKLQSLYIKDKASSAVYILPTKNASLKMGSNIVNFDRFVEELNLYKHTITIPILIIGVE</sequence>
<dbReference type="InterPro" id="IPR011335">
    <property type="entry name" value="Restrct_endonuc-II-like"/>
</dbReference>
<dbReference type="RefSeq" id="WP_182535846.1">
    <property type="nucleotide sequence ID" value="NZ_JACJIP010000014.1"/>
</dbReference>
<dbReference type="SUPFAM" id="SSF52980">
    <property type="entry name" value="Restriction endonuclease-like"/>
    <property type="match status" value="1"/>
</dbReference>
<dbReference type="Pfam" id="PF09195">
    <property type="entry name" value="Endonuc-BglII"/>
    <property type="match status" value="1"/>
</dbReference>